<comment type="caution">
    <text evidence="3">The sequence shown here is derived from an EMBL/GenBank/DDBJ whole genome shotgun (WGS) entry which is preliminary data.</text>
</comment>
<evidence type="ECO:0000313" key="5">
    <source>
        <dbReference type="Proteomes" id="UP000677228"/>
    </source>
</evidence>
<dbReference type="InterPro" id="IPR006652">
    <property type="entry name" value="Kelch_1"/>
</dbReference>
<dbReference type="Proteomes" id="UP000682733">
    <property type="component" value="Unassembled WGS sequence"/>
</dbReference>
<dbReference type="PANTHER" id="PTHR46344">
    <property type="entry name" value="OS02G0202900 PROTEIN"/>
    <property type="match status" value="1"/>
</dbReference>
<evidence type="ECO:0000313" key="3">
    <source>
        <dbReference type="EMBL" id="CAF1102077.1"/>
    </source>
</evidence>
<dbReference type="SUPFAM" id="SSF117281">
    <property type="entry name" value="Kelch motif"/>
    <property type="match status" value="1"/>
</dbReference>
<evidence type="ECO:0000313" key="4">
    <source>
        <dbReference type="EMBL" id="CAF3863398.1"/>
    </source>
</evidence>
<dbReference type="EMBL" id="CAJOBA010009954">
    <property type="protein sequence ID" value="CAF3863398.1"/>
    <property type="molecule type" value="Genomic_DNA"/>
</dbReference>
<dbReference type="Gene3D" id="2.120.10.80">
    <property type="entry name" value="Kelch-type beta propeller"/>
    <property type="match status" value="1"/>
</dbReference>
<name>A0A8S2EB45_9BILA</name>
<evidence type="ECO:0000256" key="2">
    <source>
        <dbReference type="ARBA" id="ARBA00022737"/>
    </source>
</evidence>
<dbReference type="Pfam" id="PF01344">
    <property type="entry name" value="Kelch_1"/>
    <property type="match status" value="2"/>
</dbReference>
<dbReference type="InterPro" id="IPR037293">
    <property type="entry name" value="Gal_Oxidase_central_sf"/>
</dbReference>
<dbReference type="Gene3D" id="2.130.10.80">
    <property type="entry name" value="Galactose oxidase/kelch, beta-propeller"/>
    <property type="match status" value="1"/>
</dbReference>
<keyword evidence="2" id="KW-0677">Repeat</keyword>
<keyword evidence="1" id="KW-0880">Kelch repeat</keyword>
<organism evidence="3 5">
    <name type="scientific">Didymodactylos carnosus</name>
    <dbReference type="NCBI Taxonomy" id="1234261"/>
    <lineage>
        <taxon>Eukaryota</taxon>
        <taxon>Metazoa</taxon>
        <taxon>Spiralia</taxon>
        <taxon>Gnathifera</taxon>
        <taxon>Rotifera</taxon>
        <taxon>Eurotatoria</taxon>
        <taxon>Bdelloidea</taxon>
        <taxon>Philodinida</taxon>
        <taxon>Philodinidae</taxon>
        <taxon>Didymodactylos</taxon>
    </lineage>
</organism>
<protein>
    <submittedName>
        <fullName evidence="3">Uncharacterized protein</fullName>
    </submittedName>
</protein>
<reference evidence="3" key="1">
    <citation type="submission" date="2021-02" db="EMBL/GenBank/DDBJ databases">
        <authorList>
            <person name="Nowell W R."/>
        </authorList>
    </citation>
    <scope>NUCLEOTIDE SEQUENCE</scope>
</reference>
<dbReference type="Proteomes" id="UP000677228">
    <property type="component" value="Unassembled WGS sequence"/>
</dbReference>
<sequence length="196" mass="20409">MGHCYKYGTARYAHTATLLNSGKVLITGGSGSSGALASSEIYDSSTGQWNTTASMARARDTHAAILLNSGKVLINGGFGSHSELASSEIFDPSTGQWNYTASMITARGTPTATLLNSVPVTGGFQSSFASYGGSESVYILANSEIYDPSTGEWDSSASMATARYEYTATLLNSSKVLISGVYGSFGLLASSEPYDP</sequence>
<dbReference type="PANTHER" id="PTHR46344:SF27">
    <property type="entry name" value="KELCH REPEAT SUPERFAMILY PROTEIN"/>
    <property type="match status" value="1"/>
</dbReference>
<evidence type="ECO:0000256" key="1">
    <source>
        <dbReference type="ARBA" id="ARBA00022441"/>
    </source>
</evidence>
<dbReference type="SMART" id="SM00612">
    <property type="entry name" value="Kelch"/>
    <property type="match status" value="3"/>
</dbReference>
<dbReference type="InterPro" id="IPR015915">
    <property type="entry name" value="Kelch-typ_b-propeller"/>
</dbReference>
<gene>
    <name evidence="3" type="ORF">OVA965_LOCUS19344</name>
    <name evidence="4" type="ORF">TMI583_LOCUS19356</name>
</gene>
<accession>A0A8S2EB45</accession>
<proteinExistence type="predicted"/>
<dbReference type="AlphaFoldDB" id="A0A8S2EB45"/>
<dbReference type="EMBL" id="CAJNOK010009935">
    <property type="protein sequence ID" value="CAF1102077.1"/>
    <property type="molecule type" value="Genomic_DNA"/>
</dbReference>